<evidence type="ECO:0000313" key="1">
    <source>
        <dbReference type="EMBL" id="RMN13968.1"/>
    </source>
</evidence>
<reference evidence="1 2" key="1">
    <citation type="submission" date="2018-08" db="EMBL/GenBank/DDBJ databases">
        <title>Recombination of ecologically and evolutionarily significant loci maintains genetic cohesion in the Pseudomonas syringae species complex.</title>
        <authorList>
            <person name="Dillon M."/>
            <person name="Thakur S."/>
            <person name="Almeida R.N.D."/>
            <person name="Weir B.S."/>
            <person name="Guttman D.S."/>
        </authorList>
    </citation>
    <scope>NUCLEOTIDE SEQUENCE [LARGE SCALE GENOMIC DNA]</scope>
    <source>
        <strain evidence="1 2">ICMP 12341</strain>
    </source>
</reference>
<comment type="caution">
    <text evidence="1">The sequence shown here is derived from an EMBL/GenBank/DDBJ whole genome shotgun (WGS) entry which is preliminary data.</text>
</comment>
<evidence type="ECO:0000313" key="2">
    <source>
        <dbReference type="Proteomes" id="UP000271468"/>
    </source>
</evidence>
<sequence length="63" mass="6893">MTVIHQCDRCGHEGRVIELADGYLCEGCDQQLEAHRRKEEACPECGQSGVTSTGLCYACENST</sequence>
<organism evidence="1 2">
    <name type="scientific">Pseudomonas syringae pv. coriandricola</name>
    <dbReference type="NCBI Taxonomy" id="264453"/>
    <lineage>
        <taxon>Bacteria</taxon>
        <taxon>Pseudomonadati</taxon>
        <taxon>Pseudomonadota</taxon>
        <taxon>Gammaproteobacteria</taxon>
        <taxon>Pseudomonadales</taxon>
        <taxon>Pseudomonadaceae</taxon>
        <taxon>Pseudomonas</taxon>
    </lineage>
</organism>
<proteinExistence type="predicted"/>
<accession>A0A3M3JT33</accession>
<dbReference type="Proteomes" id="UP000271468">
    <property type="component" value="Unassembled WGS sequence"/>
</dbReference>
<name>A0A3M3JT33_9PSED</name>
<gene>
    <name evidence="1" type="ORF">ALQ65_200099</name>
</gene>
<dbReference type="RefSeq" id="WP_122234906.1">
    <property type="nucleotide sequence ID" value="NZ_RBOV01000075.1"/>
</dbReference>
<dbReference type="AlphaFoldDB" id="A0A3M3JT33"/>
<protein>
    <submittedName>
        <fullName evidence="1">Uncharacterized protein</fullName>
    </submittedName>
</protein>
<dbReference type="EMBL" id="RBOV01000075">
    <property type="protein sequence ID" value="RMN13968.1"/>
    <property type="molecule type" value="Genomic_DNA"/>
</dbReference>